<dbReference type="GO" id="GO:0016020">
    <property type="term" value="C:membrane"/>
    <property type="evidence" value="ECO:0007669"/>
    <property type="project" value="UniProtKB-SubCell"/>
</dbReference>
<evidence type="ECO:0000256" key="5">
    <source>
        <dbReference type="ARBA" id="ARBA00023136"/>
    </source>
</evidence>
<keyword evidence="10" id="KW-1185">Reference proteome</keyword>
<dbReference type="GO" id="GO:0022857">
    <property type="term" value="F:transmembrane transporter activity"/>
    <property type="evidence" value="ECO:0007669"/>
    <property type="project" value="InterPro"/>
</dbReference>
<name>A0AAI8VL06_9PEZI</name>
<keyword evidence="2" id="KW-0813">Transport</keyword>
<feature type="transmembrane region" description="Helical" evidence="7">
    <location>
        <begin position="204"/>
        <end position="226"/>
    </location>
</feature>
<keyword evidence="5 7" id="KW-0472">Membrane</keyword>
<dbReference type="Proteomes" id="UP001295740">
    <property type="component" value="Unassembled WGS sequence"/>
</dbReference>
<sequence length="486" mass="54145">MDHDSEKAKLDFDQLEKEKTENSNSVEEYDALEAKRIMRQIDRRLVVTVGAMYCVSLTDRTNLSAAAIAGMLEELNLIDNRYSIITLVFFVSYVIFQPPSTVIVRKLGPRIHLAFITSAWGLVMIGMGFVQDYKTLTALRVILGLFEAGFFPSCVYLLSTWYTRYEVGRRYSAFYVLGAVVSAFGGILAFGLEHLDGAGGLSGWRWIFIVEGIITTVLGIAGYWLLVDFPDSTRKSWRFLSDPQRAWVVRRVNADRGDVATPKFKIRRFLGSGLDWKVWAYGLIAFGSTTMSYAIAYFLPIILNKNLGFDVGASQCLVAPPYAFAGIFMYGMGWLGDKYHVRGPIIIGNMVVCLIGLPILGWHPNPKIRYLGVFFLAAGANSNVPASLAYQANNIRGQWKRAFASATWVGFSGVGGIAGSLVFRSQDAATGYKPGLWACIACCLLNILLVCICDLAFYFENKKADRGEKELETSKEDFQPGFRYTY</sequence>
<keyword evidence="4 7" id="KW-1133">Transmembrane helix</keyword>
<evidence type="ECO:0000313" key="10">
    <source>
        <dbReference type="Proteomes" id="UP001295740"/>
    </source>
</evidence>
<organism evidence="9 10">
    <name type="scientific">Anthostomella pinea</name>
    <dbReference type="NCBI Taxonomy" id="933095"/>
    <lineage>
        <taxon>Eukaryota</taxon>
        <taxon>Fungi</taxon>
        <taxon>Dikarya</taxon>
        <taxon>Ascomycota</taxon>
        <taxon>Pezizomycotina</taxon>
        <taxon>Sordariomycetes</taxon>
        <taxon>Xylariomycetidae</taxon>
        <taxon>Xylariales</taxon>
        <taxon>Xylariaceae</taxon>
        <taxon>Anthostomella</taxon>
    </lineage>
</organism>
<evidence type="ECO:0000256" key="2">
    <source>
        <dbReference type="ARBA" id="ARBA00022448"/>
    </source>
</evidence>
<feature type="transmembrane region" description="Helical" evidence="7">
    <location>
        <begin position="111"/>
        <end position="130"/>
    </location>
</feature>
<dbReference type="Gene3D" id="1.20.1250.20">
    <property type="entry name" value="MFS general substrate transporter like domains"/>
    <property type="match status" value="2"/>
</dbReference>
<feature type="transmembrane region" description="Helical" evidence="7">
    <location>
        <begin position="311"/>
        <end position="331"/>
    </location>
</feature>
<dbReference type="PANTHER" id="PTHR43791">
    <property type="entry name" value="PERMEASE-RELATED"/>
    <property type="match status" value="1"/>
</dbReference>
<evidence type="ECO:0000256" key="1">
    <source>
        <dbReference type="ARBA" id="ARBA00004141"/>
    </source>
</evidence>
<dbReference type="PROSITE" id="PS50850">
    <property type="entry name" value="MFS"/>
    <property type="match status" value="1"/>
</dbReference>
<feature type="transmembrane region" description="Helical" evidence="7">
    <location>
        <begin position="343"/>
        <end position="362"/>
    </location>
</feature>
<feature type="domain" description="Major facilitator superfamily (MFS) profile" evidence="8">
    <location>
        <begin position="45"/>
        <end position="458"/>
    </location>
</feature>
<evidence type="ECO:0000256" key="4">
    <source>
        <dbReference type="ARBA" id="ARBA00022989"/>
    </source>
</evidence>
<dbReference type="InterPro" id="IPR020846">
    <property type="entry name" value="MFS_dom"/>
</dbReference>
<feature type="transmembrane region" description="Helical" evidence="7">
    <location>
        <begin position="368"/>
        <end position="390"/>
    </location>
</feature>
<feature type="transmembrane region" description="Helical" evidence="7">
    <location>
        <begin position="435"/>
        <end position="459"/>
    </location>
</feature>
<proteinExistence type="predicted"/>
<evidence type="ECO:0000256" key="3">
    <source>
        <dbReference type="ARBA" id="ARBA00022692"/>
    </source>
</evidence>
<evidence type="ECO:0000256" key="7">
    <source>
        <dbReference type="SAM" id="Phobius"/>
    </source>
</evidence>
<dbReference type="SUPFAM" id="SSF103473">
    <property type="entry name" value="MFS general substrate transporter"/>
    <property type="match status" value="1"/>
</dbReference>
<feature type="transmembrane region" description="Helical" evidence="7">
    <location>
        <begin position="278"/>
        <end position="299"/>
    </location>
</feature>
<feature type="region of interest" description="Disordered" evidence="6">
    <location>
        <begin position="1"/>
        <end position="22"/>
    </location>
</feature>
<feature type="transmembrane region" description="Helical" evidence="7">
    <location>
        <begin position="142"/>
        <end position="162"/>
    </location>
</feature>
<dbReference type="AlphaFoldDB" id="A0AAI8VL06"/>
<dbReference type="EMBL" id="CAUWAG010000013">
    <property type="protein sequence ID" value="CAJ2509775.1"/>
    <property type="molecule type" value="Genomic_DNA"/>
</dbReference>
<accession>A0AAI8VL06</accession>
<keyword evidence="3 7" id="KW-0812">Transmembrane</keyword>
<dbReference type="Pfam" id="PF07690">
    <property type="entry name" value="MFS_1"/>
    <property type="match status" value="1"/>
</dbReference>
<dbReference type="InterPro" id="IPR036259">
    <property type="entry name" value="MFS_trans_sf"/>
</dbReference>
<comment type="caution">
    <text evidence="9">The sequence shown here is derived from an EMBL/GenBank/DDBJ whole genome shotgun (WGS) entry which is preliminary data.</text>
</comment>
<reference evidence="9" key="1">
    <citation type="submission" date="2023-10" db="EMBL/GenBank/DDBJ databases">
        <authorList>
            <person name="Hackl T."/>
        </authorList>
    </citation>
    <scope>NUCLEOTIDE SEQUENCE</scope>
</reference>
<dbReference type="PANTHER" id="PTHR43791:SF47">
    <property type="entry name" value="MAJOR FACILITATOR SUPERFAMILY (MFS) PROFILE DOMAIN-CONTAINING PROTEIN-RELATED"/>
    <property type="match status" value="1"/>
</dbReference>
<gene>
    <name evidence="9" type="ORF">KHLLAP_LOCUS10243</name>
</gene>
<feature type="compositionally biased region" description="Basic and acidic residues" evidence="6">
    <location>
        <begin position="1"/>
        <end position="21"/>
    </location>
</feature>
<evidence type="ECO:0000256" key="6">
    <source>
        <dbReference type="SAM" id="MobiDB-lite"/>
    </source>
</evidence>
<feature type="transmembrane region" description="Helical" evidence="7">
    <location>
        <begin position="45"/>
        <end position="72"/>
    </location>
</feature>
<feature type="transmembrane region" description="Helical" evidence="7">
    <location>
        <begin position="174"/>
        <end position="192"/>
    </location>
</feature>
<dbReference type="FunFam" id="1.20.1250.20:FF:000511">
    <property type="entry name" value="MFS general substrate transporter"/>
    <property type="match status" value="1"/>
</dbReference>
<evidence type="ECO:0000313" key="9">
    <source>
        <dbReference type="EMBL" id="CAJ2509775.1"/>
    </source>
</evidence>
<evidence type="ECO:0000259" key="8">
    <source>
        <dbReference type="PROSITE" id="PS50850"/>
    </source>
</evidence>
<comment type="subcellular location">
    <subcellularLocation>
        <location evidence="1">Membrane</location>
        <topology evidence="1">Multi-pass membrane protein</topology>
    </subcellularLocation>
</comment>
<protein>
    <submittedName>
        <fullName evidence="9">Uu.00g056750.m01.CDS01</fullName>
    </submittedName>
</protein>
<feature type="transmembrane region" description="Helical" evidence="7">
    <location>
        <begin position="402"/>
        <end position="423"/>
    </location>
</feature>
<feature type="transmembrane region" description="Helical" evidence="7">
    <location>
        <begin position="84"/>
        <end position="104"/>
    </location>
</feature>
<dbReference type="InterPro" id="IPR011701">
    <property type="entry name" value="MFS"/>
</dbReference>
<dbReference type="FunFam" id="1.20.1250.20:FF:000409">
    <property type="entry name" value="MFS general substrate transporter"/>
    <property type="match status" value="1"/>
</dbReference>